<dbReference type="SUPFAM" id="SSF47384">
    <property type="entry name" value="Homodimeric domain of signal transducing histidine kinase"/>
    <property type="match status" value="1"/>
</dbReference>
<dbReference type="InterPro" id="IPR036890">
    <property type="entry name" value="HATPase_C_sf"/>
</dbReference>
<evidence type="ECO:0000256" key="9">
    <source>
        <dbReference type="ARBA" id="ARBA00023012"/>
    </source>
</evidence>
<organism evidence="13 14">
    <name type="scientific">Paenibacillus oryzisoli</name>
    <dbReference type="NCBI Taxonomy" id="1850517"/>
    <lineage>
        <taxon>Bacteria</taxon>
        <taxon>Bacillati</taxon>
        <taxon>Bacillota</taxon>
        <taxon>Bacilli</taxon>
        <taxon>Bacillales</taxon>
        <taxon>Paenibacillaceae</taxon>
        <taxon>Paenibacillus</taxon>
    </lineage>
</organism>
<dbReference type="InterPro" id="IPR008979">
    <property type="entry name" value="Galactose-bd-like_sf"/>
</dbReference>
<evidence type="ECO:0000256" key="7">
    <source>
        <dbReference type="ARBA" id="ARBA00022777"/>
    </source>
</evidence>
<keyword evidence="6" id="KW-0547">Nucleotide-binding</keyword>
<reference evidence="13 14" key="1">
    <citation type="submission" date="2016-05" db="EMBL/GenBank/DDBJ databases">
        <title>Paenibacillus sp. 1ZS3-15 nov., isolated from the rhizosphere soil.</title>
        <authorList>
            <person name="Zhang X.X."/>
            <person name="Zhang J."/>
        </authorList>
    </citation>
    <scope>NUCLEOTIDE SEQUENCE [LARGE SCALE GENOMIC DNA]</scope>
    <source>
        <strain evidence="13 14">1ZS3-15</strain>
    </source>
</reference>
<dbReference type="Gene3D" id="3.30.565.10">
    <property type="entry name" value="Histidine kinase-like ATPase, C-terminal domain"/>
    <property type="match status" value="1"/>
</dbReference>
<evidence type="ECO:0000256" key="2">
    <source>
        <dbReference type="ARBA" id="ARBA00004370"/>
    </source>
</evidence>
<protein>
    <recommendedName>
        <fullName evidence="3">histidine kinase</fullName>
        <ecNumber evidence="3">2.7.13.3</ecNumber>
    </recommendedName>
</protein>
<dbReference type="PRINTS" id="PR00344">
    <property type="entry name" value="BCTRLSENSOR"/>
</dbReference>
<evidence type="ECO:0000259" key="12">
    <source>
        <dbReference type="PROSITE" id="PS50109"/>
    </source>
</evidence>
<dbReference type="InterPro" id="IPR003594">
    <property type="entry name" value="HATPase_dom"/>
</dbReference>
<feature type="signal peptide" evidence="11">
    <location>
        <begin position="1"/>
        <end position="27"/>
    </location>
</feature>
<dbReference type="InterPro" id="IPR003661">
    <property type="entry name" value="HisK_dim/P_dom"/>
</dbReference>
<evidence type="ECO:0000313" key="14">
    <source>
        <dbReference type="Proteomes" id="UP000078454"/>
    </source>
</evidence>
<keyword evidence="10" id="KW-0812">Transmembrane</keyword>
<evidence type="ECO:0000256" key="10">
    <source>
        <dbReference type="SAM" id="Phobius"/>
    </source>
</evidence>
<dbReference type="GO" id="GO:0000155">
    <property type="term" value="F:phosphorelay sensor kinase activity"/>
    <property type="evidence" value="ECO:0007669"/>
    <property type="project" value="InterPro"/>
</dbReference>
<evidence type="ECO:0000256" key="8">
    <source>
        <dbReference type="ARBA" id="ARBA00022840"/>
    </source>
</evidence>
<proteinExistence type="predicted"/>
<dbReference type="EMBL" id="LYPB01000058">
    <property type="protein sequence ID" value="OAS19228.1"/>
    <property type="molecule type" value="Genomic_DNA"/>
</dbReference>
<evidence type="ECO:0000256" key="6">
    <source>
        <dbReference type="ARBA" id="ARBA00022741"/>
    </source>
</evidence>
<dbReference type="InterPro" id="IPR011623">
    <property type="entry name" value="7TMR_DISM_rcpt_extracell_dom1"/>
</dbReference>
<dbReference type="Pfam" id="PF07695">
    <property type="entry name" value="7TMR-DISM_7TM"/>
    <property type="match status" value="1"/>
</dbReference>
<name>A0A198AE55_9BACL</name>
<dbReference type="STRING" id="1850517.A8708_26305"/>
<dbReference type="InterPro" id="IPR005467">
    <property type="entry name" value="His_kinase_dom"/>
</dbReference>
<comment type="subcellular location">
    <subcellularLocation>
        <location evidence="2">Membrane</location>
    </subcellularLocation>
</comment>
<dbReference type="InterPro" id="IPR004358">
    <property type="entry name" value="Sig_transdc_His_kin-like_C"/>
</dbReference>
<evidence type="ECO:0000313" key="13">
    <source>
        <dbReference type="EMBL" id="OAS19228.1"/>
    </source>
</evidence>
<dbReference type="SMART" id="SM00388">
    <property type="entry name" value="HisKA"/>
    <property type="match status" value="1"/>
</dbReference>
<evidence type="ECO:0000256" key="4">
    <source>
        <dbReference type="ARBA" id="ARBA00022553"/>
    </source>
</evidence>
<keyword evidence="4" id="KW-0597">Phosphoprotein</keyword>
<dbReference type="SUPFAM" id="SSF55874">
    <property type="entry name" value="ATPase domain of HSP90 chaperone/DNA topoisomerase II/histidine kinase"/>
    <property type="match status" value="1"/>
</dbReference>
<keyword evidence="10" id="KW-1133">Transmembrane helix</keyword>
<dbReference type="InterPro" id="IPR050351">
    <property type="entry name" value="BphY/WalK/GraS-like"/>
</dbReference>
<keyword evidence="14" id="KW-1185">Reference proteome</keyword>
<evidence type="ECO:0000256" key="11">
    <source>
        <dbReference type="SAM" id="SignalP"/>
    </source>
</evidence>
<gene>
    <name evidence="13" type="ORF">A8708_26305</name>
</gene>
<dbReference type="SUPFAM" id="SSF49785">
    <property type="entry name" value="Galactose-binding domain-like"/>
    <property type="match status" value="1"/>
</dbReference>
<dbReference type="PROSITE" id="PS50109">
    <property type="entry name" value="HIS_KIN"/>
    <property type="match status" value="1"/>
</dbReference>
<dbReference type="RefSeq" id="WP_068663626.1">
    <property type="nucleotide sequence ID" value="NZ_LYPB01000058.1"/>
</dbReference>
<feature type="transmembrane region" description="Helical" evidence="10">
    <location>
        <begin position="210"/>
        <end position="231"/>
    </location>
</feature>
<dbReference type="Gene3D" id="1.10.287.130">
    <property type="match status" value="1"/>
</dbReference>
<dbReference type="AlphaFoldDB" id="A0A198AE55"/>
<dbReference type="GO" id="GO:0030295">
    <property type="term" value="F:protein kinase activator activity"/>
    <property type="evidence" value="ECO:0007669"/>
    <property type="project" value="TreeGrafter"/>
</dbReference>
<feature type="domain" description="Histidine kinase" evidence="12">
    <location>
        <begin position="457"/>
        <end position="684"/>
    </location>
</feature>
<dbReference type="PANTHER" id="PTHR42878">
    <property type="entry name" value="TWO-COMPONENT HISTIDINE KINASE"/>
    <property type="match status" value="1"/>
</dbReference>
<dbReference type="EC" id="2.7.13.3" evidence="3"/>
<evidence type="ECO:0000256" key="3">
    <source>
        <dbReference type="ARBA" id="ARBA00012438"/>
    </source>
</evidence>
<keyword evidence="5" id="KW-0808">Transferase</keyword>
<feature type="transmembrane region" description="Helical" evidence="10">
    <location>
        <begin position="238"/>
        <end position="257"/>
    </location>
</feature>
<feature type="transmembrane region" description="Helical" evidence="10">
    <location>
        <begin position="308"/>
        <end position="327"/>
    </location>
</feature>
<dbReference type="Pfam" id="PF00512">
    <property type="entry name" value="HisKA"/>
    <property type="match status" value="1"/>
</dbReference>
<dbReference type="InterPro" id="IPR036097">
    <property type="entry name" value="HisK_dim/P_sf"/>
</dbReference>
<keyword evidence="11" id="KW-0732">Signal</keyword>
<dbReference type="Gene3D" id="2.60.120.260">
    <property type="entry name" value="Galactose-binding domain-like"/>
    <property type="match status" value="1"/>
</dbReference>
<feature type="transmembrane region" description="Helical" evidence="10">
    <location>
        <begin position="333"/>
        <end position="352"/>
    </location>
</feature>
<dbReference type="Pfam" id="PF02518">
    <property type="entry name" value="HATPase_c"/>
    <property type="match status" value="1"/>
</dbReference>
<dbReference type="CDD" id="cd00082">
    <property type="entry name" value="HisKA"/>
    <property type="match status" value="1"/>
</dbReference>
<keyword evidence="10" id="KW-0472">Membrane</keyword>
<evidence type="ECO:0000256" key="1">
    <source>
        <dbReference type="ARBA" id="ARBA00000085"/>
    </source>
</evidence>
<accession>A0A198AE55</accession>
<keyword evidence="7" id="KW-0418">Kinase</keyword>
<dbReference type="OrthoDB" id="9809348at2"/>
<dbReference type="SMART" id="SM00387">
    <property type="entry name" value="HATPase_c"/>
    <property type="match status" value="1"/>
</dbReference>
<dbReference type="GO" id="GO:0005524">
    <property type="term" value="F:ATP binding"/>
    <property type="evidence" value="ECO:0007669"/>
    <property type="project" value="UniProtKB-KW"/>
</dbReference>
<feature type="transmembrane region" description="Helical" evidence="10">
    <location>
        <begin position="364"/>
        <end position="384"/>
    </location>
</feature>
<sequence>MKKRIVLTAIVFVIMLFMMSLTTVCSAAAVEAVAHQPQKGVLEIEDKGTGDQAVIPLYGDWEFYWKQWLQPADFVQTDLQPSYMKVPSSWPDGIVNGVSMSSHGFGTYRMVLHVPASDVGKNKSLFLRAIGSAYRLWIDGIEKPGLGQVGASMEEEQPRSHINLVFFEPKQQTVEIVLQVSNYAFREGGMTREITYGDTDALIPGILKELLYDIFVIGGFLMIGIYHFIVWGMRKRDLATLLVGLIALFISMRTMFINGYLSAELLHLEDWEGLTKLEYISEVLGLITLVFLMRSLYPKEVHQGMVRIAILVSAGLFLFICVTPARIYTESMVLQSVLKGGILLYFTLYVGLKACVRKREGAMIHLVALLLILCAVINDTLYYLRIVQTIELLSYSIVPFVMAQAIIVSHRYVRLSRRNDVLVEELGETNRLLEVKVTDRTRSLHEANQRRTKMLANIAHDLGSPIVGIQTWLQLMAQGKLPMGKDNTHITEQLLEKTSYVKRLVDDLFELSKLESRETAFKYEVVNISSWFEEIHRKFEGDLADEGVILHAALTGIASGDPPVQLRIDTFRMLRVLQNLISNAVQFSKDVSHVIELRGRVEAESSGVGDVFILEIADYGKGLSEAEQALVFNRFYTNRDKNETGSGLGLAIVQEIVEQHHGKVGVSSEKGAGSVFYCILPVLS</sequence>
<feature type="chain" id="PRO_5039032665" description="histidine kinase" evidence="11">
    <location>
        <begin position="28"/>
        <end position="684"/>
    </location>
</feature>
<comment type="caution">
    <text evidence="13">The sequence shown here is derived from an EMBL/GenBank/DDBJ whole genome shotgun (WGS) entry which is preliminary data.</text>
</comment>
<dbReference type="PANTHER" id="PTHR42878:SF7">
    <property type="entry name" value="SENSOR HISTIDINE KINASE GLRK"/>
    <property type="match status" value="1"/>
</dbReference>
<feature type="transmembrane region" description="Helical" evidence="10">
    <location>
        <begin position="277"/>
        <end position="296"/>
    </location>
</feature>
<dbReference type="Proteomes" id="UP000078454">
    <property type="component" value="Unassembled WGS sequence"/>
</dbReference>
<keyword evidence="8" id="KW-0067">ATP-binding</keyword>
<dbReference type="GO" id="GO:0007234">
    <property type="term" value="P:osmosensory signaling via phosphorelay pathway"/>
    <property type="evidence" value="ECO:0007669"/>
    <property type="project" value="TreeGrafter"/>
</dbReference>
<comment type="catalytic activity">
    <reaction evidence="1">
        <text>ATP + protein L-histidine = ADP + protein N-phospho-L-histidine.</text>
        <dbReference type="EC" id="2.7.13.3"/>
    </reaction>
</comment>
<dbReference type="GO" id="GO:0000156">
    <property type="term" value="F:phosphorelay response regulator activity"/>
    <property type="evidence" value="ECO:0007669"/>
    <property type="project" value="TreeGrafter"/>
</dbReference>
<keyword evidence="9" id="KW-0902">Two-component regulatory system</keyword>
<evidence type="ECO:0000256" key="5">
    <source>
        <dbReference type="ARBA" id="ARBA00022679"/>
    </source>
</evidence>